<evidence type="ECO:0000256" key="11">
    <source>
        <dbReference type="PROSITE-ProRule" id="PRU00278"/>
    </source>
</evidence>
<dbReference type="Pfam" id="PF00639">
    <property type="entry name" value="Rotamase"/>
    <property type="match status" value="1"/>
</dbReference>
<gene>
    <name evidence="15" type="ORF">SAMN04244572_03951</name>
    <name evidence="14" type="ORF">SAMN04244579_03683</name>
</gene>
<evidence type="ECO:0000256" key="4">
    <source>
        <dbReference type="ARBA" id="ARBA00022692"/>
    </source>
</evidence>
<dbReference type="PANTHER" id="PTHR47529">
    <property type="entry name" value="PEPTIDYL-PROLYL CIS-TRANS ISOMERASE D"/>
    <property type="match status" value="1"/>
</dbReference>
<evidence type="ECO:0000313" key="16">
    <source>
        <dbReference type="Proteomes" id="UP000199005"/>
    </source>
</evidence>
<feature type="transmembrane region" description="Helical" evidence="12">
    <location>
        <begin position="12"/>
        <end position="34"/>
    </location>
</feature>
<keyword evidence="3" id="KW-0997">Cell inner membrane</keyword>
<dbReference type="InterPro" id="IPR023058">
    <property type="entry name" value="PPIase_PpiC_CS"/>
</dbReference>
<keyword evidence="6 12" id="KW-0472">Membrane</keyword>
<evidence type="ECO:0000313" key="15">
    <source>
        <dbReference type="EMBL" id="SEJ43426.1"/>
    </source>
</evidence>
<evidence type="ECO:0000256" key="6">
    <source>
        <dbReference type="ARBA" id="ARBA00023136"/>
    </source>
</evidence>
<dbReference type="EMBL" id="FNYQ01000099">
    <property type="protein sequence ID" value="SEJ43426.1"/>
    <property type="molecule type" value="Genomic_DNA"/>
</dbReference>
<evidence type="ECO:0000313" key="17">
    <source>
        <dbReference type="Proteomes" id="UP000199250"/>
    </source>
</evidence>
<proteinExistence type="inferred from homology"/>
<dbReference type="InterPro" id="IPR027304">
    <property type="entry name" value="Trigger_fact/SurA_dom_sf"/>
</dbReference>
<evidence type="ECO:0000256" key="2">
    <source>
        <dbReference type="ARBA" id="ARBA00022475"/>
    </source>
</evidence>
<keyword evidence="5 12" id="KW-1133">Transmembrane helix</keyword>
<dbReference type="EMBL" id="FNYO01000059">
    <property type="protein sequence ID" value="SEJ25575.1"/>
    <property type="molecule type" value="Genomic_DNA"/>
</dbReference>
<dbReference type="PROSITE" id="PS01096">
    <property type="entry name" value="PPIC_PPIASE_1"/>
    <property type="match status" value="1"/>
</dbReference>
<dbReference type="PANTHER" id="PTHR47529:SF1">
    <property type="entry name" value="PERIPLASMIC CHAPERONE PPID"/>
    <property type="match status" value="1"/>
</dbReference>
<dbReference type="STRING" id="170623.SAMN04244579_03683"/>
<dbReference type="InterPro" id="IPR052029">
    <property type="entry name" value="PpiD_chaperone"/>
</dbReference>
<evidence type="ECO:0000256" key="1">
    <source>
        <dbReference type="ARBA" id="ARBA00004382"/>
    </source>
</evidence>
<evidence type="ECO:0000256" key="5">
    <source>
        <dbReference type="ARBA" id="ARBA00022989"/>
    </source>
</evidence>
<feature type="domain" description="PpiC" evidence="13">
    <location>
        <begin position="262"/>
        <end position="361"/>
    </location>
</feature>
<dbReference type="OrthoDB" id="9812372at2"/>
<keyword evidence="2" id="KW-1003">Cell membrane</keyword>
<dbReference type="InterPro" id="IPR046357">
    <property type="entry name" value="PPIase_dom_sf"/>
</dbReference>
<reference evidence="16 17" key="1">
    <citation type="submission" date="2016-10" db="EMBL/GenBank/DDBJ databases">
        <authorList>
            <person name="de Groot N.N."/>
        </authorList>
    </citation>
    <scope>NUCLEOTIDE SEQUENCE [LARGE SCALE GENOMIC DNA]</scope>
    <source>
        <strain evidence="14 16">DSM 1041</strain>
        <strain evidence="15 17">DSM 373</strain>
    </source>
</reference>
<dbReference type="PROSITE" id="PS50198">
    <property type="entry name" value="PPIC_PPIASE_2"/>
    <property type="match status" value="1"/>
</dbReference>
<dbReference type="AlphaFoldDB" id="A0A1H6YSR1"/>
<keyword evidence="7" id="KW-0143">Chaperone</keyword>
<dbReference type="Gene3D" id="1.10.4030.10">
    <property type="entry name" value="Porin chaperone SurA, peptide-binding domain"/>
    <property type="match status" value="1"/>
</dbReference>
<name>A0A1H6YSR1_9GAMM</name>
<keyword evidence="4 12" id="KW-0812">Transmembrane</keyword>
<dbReference type="Proteomes" id="UP000199005">
    <property type="component" value="Unassembled WGS sequence"/>
</dbReference>
<dbReference type="Pfam" id="PF13624">
    <property type="entry name" value="SurA_N_3"/>
    <property type="match status" value="1"/>
</dbReference>
<dbReference type="SUPFAM" id="SSF54534">
    <property type="entry name" value="FKBP-like"/>
    <property type="match status" value="1"/>
</dbReference>
<evidence type="ECO:0000256" key="9">
    <source>
        <dbReference type="ARBA" id="ARBA00040743"/>
    </source>
</evidence>
<evidence type="ECO:0000259" key="13">
    <source>
        <dbReference type="PROSITE" id="PS50198"/>
    </source>
</evidence>
<comment type="subcellular location">
    <subcellularLocation>
        <location evidence="1">Cell inner membrane</location>
        <topology evidence="1">Single-pass type II membrane protein</topology>
        <orientation evidence="1">Periplasmic side</orientation>
    </subcellularLocation>
</comment>
<evidence type="ECO:0000256" key="10">
    <source>
        <dbReference type="ARBA" id="ARBA00042775"/>
    </source>
</evidence>
<dbReference type="SUPFAM" id="SSF109998">
    <property type="entry name" value="Triger factor/SurA peptide-binding domain-like"/>
    <property type="match status" value="1"/>
</dbReference>
<protein>
    <recommendedName>
        <fullName evidence="9">Periplasmic chaperone PpiD</fullName>
    </recommendedName>
    <alternativeName>
        <fullName evidence="10">Periplasmic folding chaperone</fullName>
    </alternativeName>
</protein>
<dbReference type="InterPro" id="IPR000297">
    <property type="entry name" value="PPIase_PpiC"/>
</dbReference>
<organism evidence="15 17">
    <name type="scientific">Azotobacter beijerinckii</name>
    <dbReference type="NCBI Taxonomy" id="170623"/>
    <lineage>
        <taxon>Bacteria</taxon>
        <taxon>Pseudomonadati</taxon>
        <taxon>Pseudomonadota</taxon>
        <taxon>Gammaproteobacteria</taxon>
        <taxon>Pseudomonadales</taxon>
        <taxon>Pseudomonadaceae</taxon>
        <taxon>Azotobacter</taxon>
    </lineage>
</organism>
<dbReference type="Proteomes" id="UP000199250">
    <property type="component" value="Unassembled WGS sequence"/>
</dbReference>
<comment type="similarity">
    <text evidence="8">Belongs to the PpiD chaperone family.</text>
</comment>
<dbReference type="GO" id="GO:0005886">
    <property type="term" value="C:plasma membrane"/>
    <property type="evidence" value="ECO:0007669"/>
    <property type="project" value="UniProtKB-SubCell"/>
</dbReference>
<dbReference type="GO" id="GO:0003755">
    <property type="term" value="F:peptidyl-prolyl cis-trans isomerase activity"/>
    <property type="evidence" value="ECO:0007669"/>
    <property type="project" value="UniProtKB-KW"/>
</dbReference>
<sequence length="624" mass="68715">MLQNIRDNSQGWIAKTIIGVIVVLLGLTGFDAILSTTRNSQNAAEVNGAKIGLMELNQAVEMQRRQLLQQLGKDFDASQLSEGLLRNAALNGLIERKLLLQGAESAGFAFSQGALDQLILHTPEFQVEGKFDATRFDRVIAQMGYSRSQFRQMLEQEMLIGQLRAGLAGSGFVTDREVEAFARLEQQTRDFATLTLSAEPTGVKLEDSAVQAYYDEHATRYMTPEQVVVEYVELRRDTFFNQVEVKDEDLQALYQREIANLAEQRQAAHILIDVNDNLSDEQAKAKVDELKARIDKGEDFATLAKEFSKDPGSAGKGGDLGYAGPGVYDPAFEQALYALKKGEVSSPIRSEFGWHLIKLVDVRAPEIPSFDSLKEKLVRDLKSDQVEQAFVEASRKLENAAFEASDLTQPAQELGLQVRVSSPFGREGGEGLTANRQVIQAAFSSEVLVQGSNSGAIELDPDTVVVLRVKEHRKPEQIPFEQVADSIRGQLLKQRAAEDVKSRGEALLSELRQGHTPVEQAQQGEGWQVVEAAARSQDGIDPAILQALFRMPKPAAADKPTFAGVALANGGYVLIRLTGVSDPEGGLSVEEKGMYRRFLASRSGQQDFAAYRRQLLSIADIERF</sequence>
<evidence type="ECO:0000256" key="3">
    <source>
        <dbReference type="ARBA" id="ARBA00022519"/>
    </source>
</evidence>
<accession>A0A1H6YSR1</accession>
<keyword evidence="11" id="KW-0697">Rotamase</keyword>
<evidence type="ECO:0000313" key="14">
    <source>
        <dbReference type="EMBL" id="SEJ25575.1"/>
    </source>
</evidence>
<dbReference type="Gene3D" id="3.10.50.40">
    <property type="match status" value="1"/>
</dbReference>
<evidence type="ECO:0000256" key="12">
    <source>
        <dbReference type="SAM" id="Phobius"/>
    </source>
</evidence>
<evidence type="ECO:0000256" key="7">
    <source>
        <dbReference type="ARBA" id="ARBA00023186"/>
    </source>
</evidence>
<keyword evidence="11 15" id="KW-0413">Isomerase</keyword>
<evidence type="ECO:0000256" key="8">
    <source>
        <dbReference type="ARBA" id="ARBA00038408"/>
    </source>
</evidence>
<dbReference type="RefSeq" id="WP_090734780.1">
    <property type="nucleotide sequence ID" value="NZ_FNYO01000059.1"/>
</dbReference>